<dbReference type="PANTHER" id="PTHR12992">
    <property type="entry name" value="NUDIX HYDROLASE"/>
    <property type="match status" value="1"/>
</dbReference>
<evidence type="ECO:0000256" key="7">
    <source>
        <dbReference type="SAM" id="MobiDB-lite"/>
    </source>
</evidence>
<dbReference type="Gene3D" id="3.90.79.10">
    <property type="entry name" value="Nucleoside Triphosphate Pyrophosphohydrolase"/>
    <property type="match status" value="1"/>
</dbReference>
<feature type="domain" description="Nudix hydrolase" evidence="8">
    <location>
        <begin position="52"/>
        <end position="184"/>
    </location>
</feature>
<comment type="cofactor">
    <cofactor evidence="1">
        <name>Mn(2+)</name>
        <dbReference type="ChEBI" id="CHEBI:29035"/>
    </cofactor>
</comment>
<keyword evidence="3" id="KW-0479">Metal-binding</keyword>
<dbReference type="RefSeq" id="WP_018066763.1">
    <property type="nucleotide sequence ID" value="NZ_AQWH01000027.1"/>
</dbReference>
<keyword evidence="4 9" id="KW-0378">Hydrolase</keyword>
<organism evidence="9 10">
    <name type="scientific">Martelella mediterranea DSM 17316</name>
    <dbReference type="NCBI Taxonomy" id="1122214"/>
    <lineage>
        <taxon>Bacteria</taxon>
        <taxon>Pseudomonadati</taxon>
        <taxon>Pseudomonadota</taxon>
        <taxon>Alphaproteobacteria</taxon>
        <taxon>Hyphomicrobiales</taxon>
        <taxon>Aurantimonadaceae</taxon>
        <taxon>Martelella</taxon>
    </lineage>
</organism>
<comment type="cofactor">
    <cofactor evidence="2">
        <name>Mg(2+)</name>
        <dbReference type="ChEBI" id="CHEBI:18420"/>
    </cofactor>
</comment>
<dbReference type="OrthoDB" id="9802805at2"/>
<keyword evidence="5" id="KW-0460">Magnesium</keyword>
<sequence length="214" mass="24028">MNESVKETPFAAGAFRERALSQRGRPPEHAWRDHGDHKLNPDLFAYYEDLDMRAAAVLVPVVDYGDEARVIFTQRTTKLRKHSGQIAFPGGSIDPEDRSPEDAALRETEEEIGIARNFVQPVARLPDYLAGSGFRITPILSVVRPGFSLKINPDEVDAVFEVPLGFIMDPANHARGTAMLGGQMRQYYEIKFGDHRIWGITAGIVRTIYERLYA</sequence>
<dbReference type="CDD" id="cd03426">
    <property type="entry name" value="NUDIX_CoAse_Nudt7"/>
    <property type="match status" value="1"/>
</dbReference>
<dbReference type="AlphaFoldDB" id="A0A1U9Z6K6"/>
<dbReference type="NCBIfam" id="NF007980">
    <property type="entry name" value="PRK10707.1"/>
    <property type="match status" value="1"/>
</dbReference>
<evidence type="ECO:0000256" key="4">
    <source>
        <dbReference type="ARBA" id="ARBA00022801"/>
    </source>
</evidence>
<dbReference type="EMBL" id="CP020330">
    <property type="protein sequence ID" value="AQZ53369.1"/>
    <property type="molecule type" value="Genomic_DNA"/>
</dbReference>
<dbReference type="InterPro" id="IPR045121">
    <property type="entry name" value="CoAse"/>
</dbReference>
<dbReference type="STRING" id="1122214.Mame_04069"/>
<dbReference type="SUPFAM" id="SSF55811">
    <property type="entry name" value="Nudix"/>
    <property type="match status" value="1"/>
</dbReference>
<dbReference type="Proteomes" id="UP000191135">
    <property type="component" value="Chromosome"/>
</dbReference>
<feature type="region of interest" description="Disordered" evidence="7">
    <location>
        <begin position="1"/>
        <end position="34"/>
    </location>
</feature>
<gene>
    <name evidence="9" type="ORF">Mame_04069</name>
</gene>
<protein>
    <submittedName>
        <fullName evidence="9">Putative NUDIX hydrolase</fullName>
    </submittedName>
</protein>
<accession>A0A1U9Z6K6</accession>
<name>A0A1U9Z6K6_9HYPH</name>
<dbReference type="PROSITE" id="PS51462">
    <property type="entry name" value="NUDIX"/>
    <property type="match status" value="1"/>
</dbReference>
<evidence type="ECO:0000256" key="5">
    <source>
        <dbReference type="ARBA" id="ARBA00022842"/>
    </source>
</evidence>
<proteinExistence type="predicted"/>
<dbReference type="Pfam" id="PF00293">
    <property type="entry name" value="NUDIX"/>
    <property type="match status" value="1"/>
</dbReference>
<evidence type="ECO:0000256" key="6">
    <source>
        <dbReference type="ARBA" id="ARBA00023211"/>
    </source>
</evidence>
<evidence type="ECO:0000259" key="8">
    <source>
        <dbReference type="PROSITE" id="PS51462"/>
    </source>
</evidence>
<keyword evidence="6" id="KW-0464">Manganese</keyword>
<feature type="compositionally biased region" description="Basic and acidic residues" evidence="7">
    <location>
        <begin position="15"/>
        <end position="34"/>
    </location>
</feature>
<evidence type="ECO:0000256" key="3">
    <source>
        <dbReference type="ARBA" id="ARBA00022723"/>
    </source>
</evidence>
<evidence type="ECO:0000313" key="10">
    <source>
        <dbReference type="Proteomes" id="UP000191135"/>
    </source>
</evidence>
<keyword evidence="10" id="KW-1185">Reference proteome</keyword>
<dbReference type="KEGG" id="mmed:Mame_04069"/>
<reference evidence="9 10" key="1">
    <citation type="submission" date="2017-03" db="EMBL/GenBank/DDBJ databases">
        <title>Foreign affairs: Plasmid Transfer between Roseobacters and Rhizobia.</title>
        <authorList>
            <person name="Bartling P."/>
            <person name="Bunk B."/>
            <person name="Overmann J."/>
            <person name="Brinkmann H."/>
            <person name="Petersen J."/>
        </authorList>
    </citation>
    <scope>NUCLEOTIDE SEQUENCE [LARGE SCALE GENOMIC DNA]</scope>
    <source>
        <strain evidence="9 10">MACL11</strain>
    </source>
</reference>
<dbReference type="eggNOG" id="COG0494">
    <property type="taxonomic scope" value="Bacteria"/>
</dbReference>
<evidence type="ECO:0000256" key="2">
    <source>
        <dbReference type="ARBA" id="ARBA00001946"/>
    </source>
</evidence>
<dbReference type="InterPro" id="IPR015797">
    <property type="entry name" value="NUDIX_hydrolase-like_dom_sf"/>
</dbReference>
<dbReference type="GO" id="GO:0010945">
    <property type="term" value="F:coenzyme A diphosphatase activity"/>
    <property type="evidence" value="ECO:0007669"/>
    <property type="project" value="InterPro"/>
</dbReference>
<evidence type="ECO:0000256" key="1">
    <source>
        <dbReference type="ARBA" id="ARBA00001936"/>
    </source>
</evidence>
<dbReference type="PANTHER" id="PTHR12992:SF11">
    <property type="entry name" value="MITOCHONDRIAL COENZYME A DIPHOSPHATASE NUDT8"/>
    <property type="match status" value="1"/>
</dbReference>
<evidence type="ECO:0000313" key="9">
    <source>
        <dbReference type="EMBL" id="AQZ53369.1"/>
    </source>
</evidence>
<dbReference type="InterPro" id="IPR000086">
    <property type="entry name" value="NUDIX_hydrolase_dom"/>
</dbReference>
<dbReference type="GO" id="GO:0046872">
    <property type="term" value="F:metal ion binding"/>
    <property type="evidence" value="ECO:0007669"/>
    <property type="project" value="UniProtKB-KW"/>
</dbReference>